<name>A0A5N4CVM3_CAMDR</name>
<evidence type="ECO:0000256" key="1">
    <source>
        <dbReference type="SAM" id="MobiDB-lite"/>
    </source>
</evidence>
<evidence type="ECO:0000313" key="3">
    <source>
        <dbReference type="Proteomes" id="UP000299084"/>
    </source>
</evidence>
<accession>A0A5N4CVM3</accession>
<keyword evidence="3" id="KW-1185">Reference proteome</keyword>
<protein>
    <submittedName>
        <fullName evidence="2">Uncharacterized protein</fullName>
    </submittedName>
</protein>
<proteinExistence type="predicted"/>
<organism evidence="2 3">
    <name type="scientific">Camelus dromedarius</name>
    <name type="common">Dromedary</name>
    <name type="synonym">Arabian camel</name>
    <dbReference type="NCBI Taxonomy" id="9838"/>
    <lineage>
        <taxon>Eukaryota</taxon>
        <taxon>Metazoa</taxon>
        <taxon>Chordata</taxon>
        <taxon>Craniata</taxon>
        <taxon>Vertebrata</taxon>
        <taxon>Euteleostomi</taxon>
        <taxon>Mammalia</taxon>
        <taxon>Eutheria</taxon>
        <taxon>Laurasiatheria</taxon>
        <taxon>Artiodactyla</taxon>
        <taxon>Tylopoda</taxon>
        <taxon>Camelidae</taxon>
        <taxon>Camelus</taxon>
    </lineage>
</organism>
<reference evidence="2 3" key="1">
    <citation type="journal article" date="2019" name="Mol. Ecol. Resour.">
        <title>Improving Illumina assemblies with Hi-C and long reads: an example with the North African dromedary.</title>
        <authorList>
            <person name="Elbers J.P."/>
            <person name="Rogers M.F."/>
            <person name="Perelman P.L."/>
            <person name="Proskuryakova A.A."/>
            <person name="Serdyukova N.A."/>
            <person name="Johnson W.E."/>
            <person name="Horin P."/>
            <person name="Corander J."/>
            <person name="Murphy D."/>
            <person name="Burger P.A."/>
        </authorList>
    </citation>
    <scope>NUCLEOTIDE SEQUENCE [LARGE SCALE GENOMIC DNA]</scope>
    <source>
        <strain evidence="2">Drom800</strain>
        <tissue evidence="2">Blood</tissue>
    </source>
</reference>
<sequence length="117" mass="12384">MLEDEGVYTCEATNAWTMPLGCCPVLLLGLKGWPYGCGTVHCGQRATAELAPVRDGKGSATQHGPRLRQWNGAVSSGPQPCGCRCKMLPSGDKDTYVCTARKLVGLSQHHGAAAGRR</sequence>
<dbReference type="Proteomes" id="UP000299084">
    <property type="component" value="Unassembled WGS sequence"/>
</dbReference>
<evidence type="ECO:0000313" key="2">
    <source>
        <dbReference type="EMBL" id="KAB1262888.1"/>
    </source>
</evidence>
<gene>
    <name evidence="2" type="ORF">Cadr_000021394</name>
</gene>
<dbReference type="AlphaFoldDB" id="A0A5N4CVM3"/>
<comment type="caution">
    <text evidence="2">The sequence shown here is derived from an EMBL/GenBank/DDBJ whole genome shotgun (WGS) entry which is preliminary data.</text>
</comment>
<dbReference type="EMBL" id="JWIN03000019">
    <property type="protein sequence ID" value="KAB1262888.1"/>
    <property type="molecule type" value="Genomic_DNA"/>
</dbReference>
<feature type="region of interest" description="Disordered" evidence="1">
    <location>
        <begin position="53"/>
        <end position="78"/>
    </location>
</feature>